<dbReference type="EMBL" id="QWVS01000043">
    <property type="protein sequence ID" value="RID82723.1"/>
    <property type="molecule type" value="Genomic_DNA"/>
</dbReference>
<sequence>MMKTFFTKKMMIIAMVTGVLVLGGVSAITAYALNAGTVSKEEAVKSVSEQVNGEVIKVEKDLDDTLTYEMTMKTENGYEDIEVDASNGEVIEREYNDDSDDSYPAAKISLEEAEKIALKKVANGTITDVELDRENGLLVYEIEVEKKWLEYDLVIDANTGDVLHVGKDD</sequence>
<dbReference type="InterPro" id="IPR025711">
    <property type="entry name" value="PepSY"/>
</dbReference>
<reference evidence="2 3" key="1">
    <citation type="submission" date="2018-08" db="EMBL/GenBank/DDBJ databases">
        <title>Bacillus jemisoniae sp. nov., Bacillus chryseoplanitiae sp. nov., Bacillus resnikiae sp. nov., and Bacillus frankliniae sp. nov., isolated from Viking spacecraft and associated surfaces.</title>
        <authorList>
            <person name="Seuylemezian A."/>
            <person name="Vaishampayan P."/>
        </authorList>
    </citation>
    <scope>NUCLEOTIDE SEQUENCE [LARGE SCALE GENOMIC DNA]</scope>
    <source>
        <strain evidence="2 3">MA001</strain>
    </source>
</reference>
<evidence type="ECO:0000259" key="1">
    <source>
        <dbReference type="Pfam" id="PF03413"/>
    </source>
</evidence>
<dbReference type="Gene3D" id="3.10.450.40">
    <property type="match status" value="2"/>
</dbReference>
<feature type="domain" description="PepSY" evidence="1">
    <location>
        <begin position="107"/>
        <end position="163"/>
    </location>
</feature>
<dbReference type="AlphaFoldDB" id="A0A398B4U8"/>
<keyword evidence="3" id="KW-1185">Reference proteome</keyword>
<accession>A0A398B4U8</accession>
<name>A0A398B4U8_9BACI</name>
<dbReference type="Proteomes" id="UP000266016">
    <property type="component" value="Unassembled WGS sequence"/>
</dbReference>
<evidence type="ECO:0000313" key="3">
    <source>
        <dbReference type="Proteomes" id="UP000266016"/>
    </source>
</evidence>
<feature type="domain" description="PepSY" evidence="1">
    <location>
        <begin position="38"/>
        <end position="94"/>
    </location>
</feature>
<dbReference type="Pfam" id="PF03413">
    <property type="entry name" value="PepSY"/>
    <property type="match status" value="2"/>
</dbReference>
<dbReference type="RefSeq" id="WP_119118448.1">
    <property type="nucleotide sequence ID" value="NZ_QWVS01000043.1"/>
</dbReference>
<organism evidence="2 3">
    <name type="scientific">Peribacillus asahii</name>
    <dbReference type="NCBI Taxonomy" id="228899"/>
    <lineage>
        <taxon>Bacteria</taxon>
        <taxon>Bacillati</taxon>
        <taxon>Bacillota</taxon>
        <taxon>Bacilli</taxon>
        <taxon>Bacillales</taxon>
        <taxon>Bacillaceae</taxon>
        <taxon>Peribacillus</taxon>
    </lineage>
</organism>
<gene>
    <name evidence="2" type="ORF">D1953_17460</name>
</gene>
<evidence type="ECO:0000313" key="2">
    <source>
        <dbReference type="EMBL" id="RID82723.1"/>
    </source>
</evidence>
<proteinExistence type="predicted"/>
<comment type="caution">
    <text evidence="2">The sequence shown here is derived from an EMBL/GenBank/DDBJ whole genome shotgun (WGS) entry which is preliminary data.</text>
</comment>
<protein>
    <recommendedName>
        <fullName evidence="1">PepSY domain-containing protein</fullName>
    </recommendedName>
</protein>